<dbReference type="Proteomes" id="UP001307849">
    <property type="component" value="Unassembled WGS sequence"/>
</dbReference>
<dbReference type="GO" id="GO:0003676">
    <property type="term" value="F:nucleic acid binding"/>
    <property type="evidence" value="ECO:0007669"/>
    <property type="project" value="InterPro"/>
</dbReference>
<dbReference type="InterPro" id="IPR012677">
    <property type="entry name" value="Nucleotide-bd_a/b_plait_sf"/>
</dbReference>
<dbReference type="Gene3D" id="3.30.70.330">
    <property type="match status" value="1"/>
</dbReference>
<name>A0AAN8NJW8_9PEZI</name>
<organism evidence="2 3">
    <name type="scientific">Arthrobotrys conoides</name>
    <dbReference type="NCBI Taxonomy" id="74498"/>
    <lineage>
        <taxon>Eukaryota</taxon>
        <taxon>Fungi</taxon>
        <taxon>Dikarya</taxon>
        <taxon>Ascomycota</taxon>
        <taxon>Pezizomycotina</taxon>
        <taxon>Orbiliomycetes</taxon>
        <taxon>Orbiliales</taxon>
        <taxon>Orbiliaceae</taxon>
        <taxon>Arthrobotrys</taxon>
    </lineage>
</organism>
<reference evidence="2 3" key="1">
    <citation type="submission" date="2019-10" db="EMBL/GenBank/DDBJ databases">
        <authorList>
            <person name="Palmer J.M."/>
        </authorList>
    </citation>
    <scope>NUCLEOTIDE SEQUENCE [LARGE SCALE GENOMIC DNA]</scope>
    <source>
        <strain evidence="2 3">TWF506</strain>
    </source>
</reference>
<proteinExistence type="predicted"/>
<evidence type="ECO:0000313" key="3">
    <source>
        <dbReference type="Proteomes" id="UP001307849"/>
    </source>
</evidence>
<dbReference type="InterPro" id="IPR035979">
    <property type="entry name" value="RBD_domain_sf"/>
</dbReference>
<evidence type="ECO:0000313" key="2">
    <source>
        <dbReference type="EMBL" id="KAK6508061.1"/>
    </source>
</evidence>
<sequence length="699" mass="76714">MPLLESLPDGKSWPTPLTTSDSEQIPHRPVNLHPQSHQTYHFTPATQFNANPGMTTSQAMSATVISPTMGSGHELRPINDTLSHASLATLDPSLPRSIPHTDPIFANTQQHGVSDHPAVMPVPGARSPVWPMMLQELPIPSNISHIVEGGGLQTHLVGGFGPYAGPVTFSAAQTSNRFPAIISESGIRNIQNPQSVQSAATPHYFTTVGPAYPGPTQSDSATTPNPNTDYPTVFILQPPSNNSISRQEYISFKSSQSAVEGDDPNSQTARSLASLETTNIVPDYGYAQVQVWKGATEEGLSDLNKMTQTWLKSNITCFDDVLQHIPLEELGKQALIIREPGLLSQAKGSCWNLVKIENIPYNLDDDMLFEFLGKTPGLVPEEHGGIHIIMDRTTGKTMDCFLEFPSVGAAERFIQRRCNNNRRCILGGRHISLELVRQGELMRWLFPKVRGATWGDDGDLIVGEWTAFNAPIEIISREELVMILGHARTPHRSPFSRKCLQRPYESLMSVVTKFPWKETNDYTLRQRDLIFQAAFEAGELLKRQILRGKAGPNIDLRLLRRLCRTISFCPGFTYRQKLTFLDAMGITTTECFTILGDLGISHPLATQFQALTVRPGADYVAVEAIANLVADGVSRGNGIRNESDLGMRLDPSGTQVSNEDGNCELTMRAAATIELETVITAIKATFAPGRGTLDFPGQV</sequence>
<evidence type="ECO:0000256" key="1">
    <source>
        <dbReference type="SAM" id="MobiDB-lite"/>
    </source>
</evidence>
<gene>
    <name evidence="2" type="ORF">TWF506_010169</name>
</gene>
<dbReference type="EMBL" id="JAVHJM010000008">
    <property type="protein sequence ID" value="KAK6508061.1"/>
    <property type="molecule type" value="Genomic_DNA"/>
</dbReference>
<dbReference type="AlphaFoldDB" id="A0AAN8NJW8"/>
<accession>A0AAN8NJW8</accession>
<dbReference type="SUPFAM" id="SSF54928">
    <property type="entry name" value="RNA-binding domain, RBD"/>
    <property type="match status" value="1"/>
</dbReference>
<feature type="region of interest" description="Disordered" evidence="1">
    <location>
        <begin position="1"/>
        <end position="26"/>
    </location>
</feature>
<comment type="caution">
    <text evidence="2">The sequence shown here is derived from an EMBL/GenBank/DDBJ whole genome shotgun (WGS) entry which is preliminary data.</text>
</comment>
<keyword evidence="3" id="KW-1185">Reference proteome</keyword>
<protein>
    <submittedName>
        <fullName evidence="2">Uncharacterized protein</fullName>
    </submittedName>
</protein>